<feature type="chain" id="PRO_5014568372" evidence="2">
    <location>
        <begin position="22"/>
        <end position="147"/>
    </location>
</feature>
<keyword evidence="2" id="KW-0732">Signal</keyword>
<keyword evidence="1" id="KW-0812">Transmembrane</keyword>
<name>B7QJB7_IXOSC</name>
<dbReference type="Proteomes" id="UP000001555">
    <property type="component" value="Unassembled WGS sequence"/>
</dbReference>
<evidence type="ECO:0000256" key="2">
    <source>
        <dbReference type="SAM" id="SignalP"/>
    </source>
</evidence>
<proteinExistence type="predicted"/>
<organism>
    <name type="scientific">Ixodes scapularis</name>
    <name type="common">Black-legged tick</name>
    <name type="synonym">Deer tick</name>
    <dbReference type="NCBI Taxonomy" id="6945"/>
    <lineage>
        <taxon>Eukaryota</taxon>
        <taxon>Metazoa</taxon>
        <taxon>Ecdysozoa</taxon>
        <taxon>Arthropoda</taxon>
        <taxon>Chelicerata</taxon>
        <taxon>Arachnida</taxon>
        <taxon>Acari</taxon>
        <taxon>Parasitiformes</taxon>
        <taxon>Ixodida</taxon>
        <taxon>Ixodoidea</taxon>
        <taxon>Ixodidae</taxon>
        <taxon>Ixodinae</taxon>
        <taxon>Ixodes</taxon>
    </lineage>
</organism>
<dbReference type="EMBL" id="DS951148">
    <property type="protein sequence ID" value="EEC18939.1"/>
    <property type="molecule type" value="Genomic_DNA"/>
</dbReference>
<dbReference type="EMBL" id="ABJB010369110">
    <property type="status" value="NOT_ANNOTATED_CDS"/>
    <property type="molecule type" value="Genomic_DNA"/>
</dbReference>
<dbReference type="AlphaFoldDB" id="B7QJB7"/>
<keyword evidence="1" id="KW-1133">Transmembrane helix</keyword>
<accession>B7QJB7</accession>
<sequence length="147" mass="16189">MLSGWASLISLPTLLPELGLTQEELVDEKPAFFLAGWYDLTTLLIKLMVEKPKKAGIARTVLDKSAANTLDAIDTLDQVSGEQPYMLGLAFITAAYLIGYLLGAPVYFYLRSKKKCGGDRTQDITDSYRFVLQAITITYIICVAIGM</sequence>
<dbReference type="InParanoid" id="B7QJB7"/>
<dbReference type="PaxDb" id="6945-B7QJB7"/>
<reference evidence="4" key="2">
    <citation type="submission" date="2020-05" db="UniProtKB">
        <authorList>
            <consortium name="EnsemblMetazoa"/>
        </authorList>
    </citation>
    <scope>IDENTIFICATION</scope>
    <source>
        <strain evidence="4">wikel</strain>
    </source>
</reference>
<protein>
    <submittedName>
        <fullName evidence="3 4">Uncharacterized protein</fullName>
    </submittedName>
</protein>
<feature type="transmembrane region" description="Helical" evidence="1">
    <location>
        <begin position="130"/>
        <end position="146"/>
    </location>
</feature>
<feature type="signal peptide" evidence="2">
    <location>
        <begin position="1"/>
        <end position="21"/>
    </location>
</feature>
<keyword evidence="5" id="KW-1185">Reference proteome</keyword>
<feature type="transmembrane region" description="Helical" evidence="1">
    <location>
        <begin position="85"/>
        <end position="110"/>
    </location>
</feature>
<dbReference type="EMBL" id="ABJB010068116">
    <property type="status" value="NOT_ANNOTATED_CDS"/>
    <property type="molecule type" value="Genomic_DNA"/>
</dbReference>
<dbReference type="EnsemblMetazoa" id="ISCW014770-RA">
    <property type="protein sequence ID" value="ISCW014770-PA"/>
    <property type="gene ID" value="ISCW014770"/>
</dbReference>
<dbReference type="HOGENOM" id="CLU_1770143_0_0_1"/>
<evidence type="ECO:0000256" key="1">
    <source>
        <dbReference type="SAM" id="Phobius"/>
    </source>
</evidence>
<evidence type="ECO:0000313" key="3">
    <source>
        <dbReference type="EMBL" id="EEC18939.1"/>
    </source>
</evidence>
<reference evidence="3 5" key="1">
    <citation type="submission" date="2008-03" db="EMBL/GenBank/DDBJ databases">
        <title>Annotation of Ixodes scapularis.</title>
        <authorList>
            <consortium name="Ixodes scapularis Genome Project Consortium"/>
            <person name="Caler E."/>
            <person name="Hannick L.I."/>
            <person name="Bidwell S."/>
            <person name="Joardar V."/>
            <person name="Thiagarajan M."/>
            <person name="Amedeo P."/>
            <person name="Galinsky K.J."/>
            <person name="Schobel S."/>
            <person name="Inman J."/>
            <person name="Hostetler J."/>
            <person name="Miller J."/>
            <person name="Hammond M."/>
            <person name="Megy K."/>
            <person name="Lawson D."/>
            <person name="Kodira C."/>
            <person name="Sutton G."/>
            <person name="Meyer J."/>
            <person name="Hill C.A."/>
            <person name="Birren B."/>
            <person name="Nene V."/>
            <person name="Collins F."/>
            <person name="Alarcon-Chaidez F."/>
            <person name="Wikel S."/>
            <person name="Strausberg R."/>
        </authorList>
    </citation>
    <scope>NUCLEOTIDE SEQUENCE [LARGE SCALE GENOMIC DNA]</scope>
    <source>
        <strain evidence="5">Wikel</strain>
        <strain evidence="3">Wikel colony</strain>
    </source>
</reference>
<gene>
    <name evidence="3" type="ORF">IscW_ISCW014770</name>
</gene>
<evidence type="ECO:0000313" key="5">
    <source>
        <dbReference type="Proteomes" id="UP000001555"/>
    </source>
</evidence>
<evidence type="ECO:0000313" key="4">
    <source>
        <dbReference type="EnsemblMetazoa" id="ISCW014770-PA"/>
    </source>
</evidence>
<keyword evidence="1" id="KW-0472">Membrane</keyword>
<dbReference type="VEuPathDB" id="VectorBase:ISCI014770"/>
<dbReference type="VEuPathDB" id="VectorBase:ISCW014770"/>